<keyword evidence="1" id="KW-0812">Transmembrane</keyword>
<evidence type="ECO:0000259" key="2">
    <source>
        <dbReference type="Pfam" id="PF00487"/>
    </source>
</evidence>
<evidence type="ECO:0000313" key="4">
    <source>
        <dbReference type="Proteomes" id="UP000249061"/>
    </source>
</evidence>
<feature type="transmembrane region" description="Helical" evidence="1">
    <location>
        <begin position="34"/>
        <end position="55"/>
    </location>
</feature>
<dbReference type="Pfam" id="PF00487">
    <property type="entry name" value="FA_desaturase"/>
    <property type="match status" value="1"/>
</dbReference>
<dbReference type="AlphaFoldDB" id="A0A2W5T4U8"/>
<accession>A0A2W5T4U8</accession>
<dbReference type="EMBL" id="QFQP01000017">
    <property type="protein sequence ID" value="PZR10509.1"/>
    <property type="molecule type" value="Genomic_DNA"/>
</dbReference>
<dbReference type="GO" id="GO:0006629">
    <property type="term" value="P:lipid metabolic process"/>
    <property type="evidence" value="ECO:0007669"/>
    <property type="project" value="InterPro"/>
</dbReference>
<gene>
    <name evidence="3" type="ORF">DI536_19910</name>
</gene>
<feature type="transmembrane region" description="Helical" evidence="1">
    <location>
        <begin position="115"/>
        <end position="133"/>
    </location>
</feature>
<name>A0A2W5T4U8_9BACT</name>
<dbReference type="Proteomes" id="UP000249061">
    <property type="component" value="Unassembled WGS sequence"/>
</dbReference>
<evidence type="ECO:0000313" key="3">
    <source>
        <dbReference type="EMBL" id="PZR10509.1"/>
    </source>
</evidence>
<keyword evidence="1" id="KW-1133">Transmembrane helix</keyword>
<comment type="caution">
    <text evidence="3">The sequence shown here is derived from an EMBL/GenBank/DDBJ whole genome shotgun (WGS) entry which is preliminary data.</text>
</comment>
<feature type="transmembrane region" description="Helical" evidence="1">
    <location>
        <begin position="67"/>
        <end position="85"/>
    </location>
</feature>
<organism evidence="3 4">
    <name type="scientific">Archangium gephyra</name>
    <dbReference type="NCBI Taxonomy" id="48"/>
    <lineage>
        <taxon>Bacteria</taxon>
        <taxon>Pseudomonadati</taxon>
        <taxon>Myxococcota</taxon>
        <taxon>Myxococcia</taxon>
        <taxon>Myxococcales</taxon>
        <taxon>Cystobacterineae</taxon>
        <taxon>Archangiaceae</taxon>
        <taxon>Archangium</taxon>
    </lineage>
</organism>
<evidence type="ECO:0000256" key="1">
    <source>
        <dbReference type="SAM" id="Phobius"/>
    </source>
</evidence>
<reference evidence="3 4" key="1">
    <citation type="submission" date="2017-08" db="EMBL/GenBank/DDBJ databases">
        <title>Infants hospitalized years apart are colonized by the same room-sourced microbial strains.</title>
        <authorList>
            <person name="Brooks B."/>
            <person name="Olm M.R."/>
            <person name="Firek B.A."/>
            <person name="Baker R."/>
            <person name="Thomas B.C."/>
            <person name="Morowitz M.J."/>
            <person name="Banfield J.F."/>
        </authorList>
    </citation>
    <scope>NUCLEOTIDE SEQUENCE [LARGE SCALE GENOMIC DNA]</scope>
    <source>
        <strain evidence="3">S2_003_000_R2_14</strain>
    </source>
</reference>
<dbReference type="InterPro" id="IPR005804">
    <property type="entry name" value="FA_desaturase_dom"/>
</dbReference>
<feature type="transmembrane region" description="Helical" evidence="1">
    <location>
        <begin position="154"/>
        <end position="181"/>
    </location>
</feature>
<feature type="domain" description="Fatty acid desaturase" evidence="2">
    <location>
        <begin position="34"/>
        <end position="250"/>
    </location>
</feature>
<proteinExistence type="predicted"/>
<protein>
    <submittedName>
        <fullName evidence="3">Fatty acid desaturase</fullName>
    </submittedName>
</protein>
<sequence length="295" mass="33860">MKLKRADDWRQLFIVGVYLALLAAMFFVPACRNVFFLIAACQFSFFVQTVTHNVLHSTLFESQWANKGFRFILSFCGLFPVSSVIPSHNMVHHHFDDDGQPDWAAPHHARFKWNLLNLLHFPNIIGPITFAGIQRWSQVKGRAEYRKQSTLESVFAFGLTGVLLLWDFWPALFFVVVPQLWGARWFLRVNIIQHDGCDIESEYDHSRNFGSAFTNWFSVNAGYHTAHHNNPGLHWTELAENHKTKVAPNMKPELMEPSLVGYLAKTYVFRFTRPQQWAATPQPAVEAPAKAEVAS</sequence>
<feature type="transmembrane region" description="Helical" evidence="1">
    <location>
        <begin position="12"/>
        <end position="28"/>
    </location>
</feature>
<keyword evidence="1" id="KW-0472">Membrane</keyword>